<dbReference type="GO" id="GO:0007283">
    <property type="term" value="P:spermatogenesis"/>
    <property type="evidence" value="ECO:0007669"/>
    <property type="project" value="TreeGrafter"/>
</dbReference>
<feature type="domain" description="Spindle assembly abnormal protein 6 N-terminal" evidence="9">
    <location>
        <begin position="6"/>
        <end position="142"/>
    </location>
</feature>
<dbReference type="GO" id="GO:0005814">
    <property type="term" value="C:centriole"/>
    <property type="evidence" value="ECO:0007669"/>
    <property type="project" value="TreeGrafter"/>
</dbReference>
<name>A0A7K6B0X5_UPUEP</name>
<sequence length="641" mass="73505">MAAESLFNRLVCVQVRCQGCEERRLNVRVNIELLSISNPVHKKDLAVRLTDDNDPFFLYNLVISEEDFQSLKSQQGLLVDFSAFPQKFIDLLQQCIQEQNKDIPRFLLQLVSSASALDHTPVFLNIVETNPFKHLTHLSLKFLPGNDAEIKKFLASCLKRLMEDKTTLEEKLRKTEEDLTRQLSYTQQSLSDKSRELDKLKNEWTSYTAALTNKHTQELTNEKERALQAQAQYQQQHEQQKKELENLHQKSIQQLQNRLSELEVINKDLTERRYKGDSTVRELKAKLSGIEDECQRAKQEVLSLRRENTTLDAECHEKEKLINQLQTRVAVLEQEIKDKDQLVIRTKEVLDATQEQKVILEESTEKKQSHIEKLETTIKSLSAELLKANEIIKKLQGDLKTLMNKLKFKNTVTIQQEKLLAEKEERLQKEQRELQEIGQSLRMKEQEVCKLQEQLETTLQKLEESKQILKTNENVITWLNKQLNEIQMAKKLETSASAQGGVRTATVSPHGMPDRPSFPSSSITYPISPLCTFQNFPESVHNQNVSSHCPVPKVQFNTQLSKMNRCSNLQPVTTTSHPANKENGGNLGLESKYLKKKDDSIPLRGLSQNTLNSEYLKLNLPNKAQPSPRAAATPASAYFPG</sequence>
<proteinExistence type="predicted"/>
<evidence type="ECO:0000256" key="4">
    <source>
        <dbReference type="ARBA" id="ARBA00023054"/>
    </source>
</evidence>
<dbReference type="EMBL" id="VZRI01007964">
    <property type="protein sequence ID" value="NWU95948.1"/>
    <property type="molecule type" value="Genomic_DNA"/>
</dbReference>
<keyword evidence="5" id="KW-0206">Cytoskeleton</keyword>
<feature type="non-terminal residue" evidence="11">
    <location>
        <position position="641"/>
    </location>
</feature>
<feature type="region of interest" description="Disordered" evidence="8">
    <location>
        <begin position="497"/>
        <end position="521"/>
    </location>
</feature>
<evidence type="ECO:0000313" key="12">
    <source>
        <dbReference type="Proteomes" id="UP000544127"/>
    </source>
</evidence>
<gene>
    <name evidence="11" type="primary">Sass6</name>
    <name evidence="11" type="ORF">UPUEPO_R05116</name>
</gene>
<evidence type="ECO:0000256" key="7">
    <source>
        <dbReference type="SAM" id="Coils"/>
    </source>
</evidence>
<dbReference type="Proteomes" id="UP000544127">
    <property type="component" value="Unassembled WGS sequence"/>
</dbReference>
<dbReference type="PANTHER" id="PTHR44281:SF4">
    <property type="entry name" value="SPINDLE ASSEMBLY ABNORMAL PROTEIN 6 HOMOLOG"/>
    <property type="match status" value="1"/>
</dbReference>
<evidence type="ECO:0000256" key="2">
    <source>
        <dbReference type="ARBA" id="ARBA00020407"/>
    </source>
</evidence>
<keyword evidence="6" id="KW-0131">Cell cycle</keyword>
<keyword evidence="4 7" id="KW-0175">Coiled coil</keyword>
<evidence type="ECO:0000313" key="11">
    <source>
        <dbReference type="EMBL" id="NWU95948.1"/>
    </source>
</evidence>
<dbReference type="InterPro" id="IPR032396">
    <property type="entry name" value="SAS-6_N"/>
</dbReference>
<feature type="domain" description="SAS-6 coiled-coil" evidence="10">
    <location>
        <begin position="147"/>
        <end position="176"/>
    </location>
</feature>
<evidence type="ECO:0000256" key="3">
    <source>
        <dbReference type="ARBA" id="ARBA00022490"/>
    </source>
</evidence>
<dbReference type="InterPro" id="IPR041513">
    <property type="entry name" value="SAS6_CC"/>
</dbReference>
<keyword evidence="12" id="KW-1185">Reference proteome</keyword>
<dbReference type="GO" id="GO:0005813">
    <property type="term" value="C:centrosome"/>
    <property type="evidence" value="ECO:0007669"/>
    <property type="project" value="UniProtKB-SubCell"/>
</dbReference>
<protein>
    <recommendedName>
        <fullName evidence="2">Spindle assembly abnormal protein 6 homolog</fullName>
    </recommendedName>
</protein>
<dbReference type="CDD" id="cd10142">
    <property type="entry name" value="HD_SAS6_N"/>
    <property type="match status" value="1"/>
</dbReference>
<reference evidence="11 12" key="1">
    <citation type="submission" date="2019-09" db="EMBL/GenBank/DDBJ databases">
        <title>Bird 10,000 Genomes (B10K) Project - Family phase.</title>
        <authorList>
            <person name="Zhang G."/>
        </authorList>
    </citation>
    <scope>NUCLEOTIDE SEQUENCE [LARGE SCALE GENOMIC DNA]</scope>
    <source>
        <strain evidence="11">B10K-DU-012-37</strain>
    </source>
</reference>
<dbReference type="AlphaFoldDB" id="A0A7K6B0X5"/>
<dbReference type="OrthoDB" id="49058at2759"/>
<dbReference type="Gene3D" id="2.170.210.20">
    <property type="entry name" value="Spindle assembly abnormal protein 6, N-terminal domain"/>
    <property type="match status" value="1"/>
</dbReference>
<evidence type="ECO:0000256" key="1">
    <source>
        <dbReference type="ARBA" id="ARBA00004300"/>
    </source>
</evidence>
<feature type="compositionally biased region" description="Low complexity" evidence="8">
    <location>
        <begin position="624"/>
        <end position="641"/>
    </location>
</feature>
<feature type="region of interest" description="Disordered" evidence="8">
    <location>
        <begin position="621"/>
        <end position="641"/>
    </location>
</feature>
<evidence type="ECO:0000256" key="8">
    <source>
        <dbReference type="SAM" id="MobiDB-lite"/>
    </source>
</evidence>
<evidence type="ECO:0000259" key="10">
    <source>
        <dbReference type="Pfam" id="PF18594"/>
    </source>
</evidence>
<dbReference type="Pfam" id="PF18594">
    <property type="entry name" value="Sas6_CC"/>
    <property type="match status" value="1"/>
</dbReference>
<comment type="caution">
    <text evidence="11">The sequence shown here is derived from an EMBL/GenBank/DDBJ whole genome shotgun (WGS) entry which is preliminary data.</text>
</comment>
<organism evidence="11 12">
    <name type="scientific">Upupa epops</name>
    <name type="common">Eurasian hoopoe</name>
    <dbReference type="NCBI Taxonomy" id="57439"/>
    <lineage>
        <taxon>Eukaryota</taxon>
        <taxon>Metazoa</taxon>
        <taxon>Chordata</taxon>
        <taxon>Craniata</taxon>
        <taxon>Vertebrata</taxon>
        <taxon>Euteleostomi</taxon>
        <taxon>Archelosauria</taxon>
        <taxon>Archosauria</taxon>
        <taxon>Dinosauria</taxon>
        <taxon>Saurischia</taxon>
        <taxon>Theropoda</taxon>
        <taxon>Coelurosauria</taxon>
        <taxon>Aves</taxon>
        <taxon>Neognathae</taxon>
        <taxon>Neoaves</taxon>
        <taxon>Telluraves</taxon>
        <taxon>Coraciimorphae</taxon>
        <taxon>Bucerotiformes</taxon>
        <taxon>Upupidae</taxon>
        <taxon>Upupa</taxon>
    </lineage>
</organism>
<dbReference type="FunFam" id="2.170.210.20:FF:000001">
    <property type="entry name" value="Spindle assembly abnormal protein 6 homolog"/>
    <property type="match status" value="1"/>
</dbReference>
<dbReference type="Pfam" id="PF16531">
    <property type="entry name" value="SAS-6_N"/>
    <property type="match status" value="1"/>
</dbReference>
<evidence type="ECO:0000256" key="6">
    <source>
        <dbReference type="ARBA" id="ARBA00023306"/>
    </source>
</evidence>
<comment type="subcellular location">
    <subcellularLocation>
        <location evidence="1">Cytoplasm</location>
        <location evidence="1">Cytoskeleton</location>
        <location evidence="1">Microtubule organizing center</location>
        <location evidence="1">Centrosome</location>
    </subcellularLocation>
</comment>
<evidence type="ECO:0000256" key="5">
    <source>
        <dbReference type="ARBA" id="ARBA00023212"/>
    </source>
</evidence>
<feature type="non-terminal residue" evidence="11">
    <location>
        <position position="1"/>
    </location>
</feature>
<dbReference type="PANTHER" id="PTHR44281">
    <property type="entry name" value="SPINDLE ASSEMBLY ABNORMAL PROTEIN 6 HOMOLOG"/>
    <property type="match status" value="1"/>
</dbReference>
<dbReference type="GO" id="GO:0007099">
    <property type="term" value="P:centriole replication"/>
    <property type="evidence" value="ECO:0007669"/>
    <property type="project" value="TreeGrafter"/>
</dbReference>
<keyword evidence="3" id="KW-0963">Cytoplasm</keyword>
<feature type="coiled-coil region" evidence="7">
    <location>
        <begin position="158"/>
        <end position="472"/>
    </location>
</feature>
<evidence type="ECO:0000259" key="9">
    <source>
        <dbReference type="Pfam" id="PF16531"/>
    </source>
</evidence>
<dbReference type="InterPro" id="IPR038558">
    <property type="entry name" value="SAS-6_N_sf"/>
</dbReference>
<accession>A0A7K6B0X5</accession>